<evidence type="ECO:0000256" key="2">
    <source>
        <dbReference type="ARBA" id="ARBA00022801"/>
    </source>
</evidence>
<dbReference type="InterPro" id="IPR000330">
    <property type="entry name" value="SNF2_N"/>
</dbReference>
<evidence type="ECO:0000313" key="6">
    <source>
        <dbReference type="EMBL" id="JAC75039.1"/>
    </source>
</evidence>
<accession>A0A061RW99</accession>
<dbReference type="PANTHER" id="PTHR45626">
    <property type="entry name" value="TRANSCRIPTION TERMINATION FACTOR 2-RELATED"/>
    <property type="match status" value="1"/>
</dbReference>
<sequence length="546" mass="57824">MCRGCGPRKGRGHGARDGGPDQQRRGIAPVGGAGGQAAGQGAGQAKRRKPAGGALPPWPPDRRAAPGPTADPEQAQGPKPSGDRAPGQASARSVAAGQGSSQEASDAEARRALRAVADALANAGVEGRDPPLGSLRCSILPHQRAALGWMCKREQGCVPVGGILADDQGLGKTVSMMALIVTAPPDRSAPLPAAAPREADPREGRPCPPKVEAAASVSGGGGALAMAAEAAAAEEEKEEAKGRSAPADEGEQPAIIDLYESDGEDADDAFDVLENTEVHAARRPAAGTLVVCPTAVLSQWAREIEDKVDASAGVTVTIYHGKDRIRDPEVLAKIGVVLTTYNTMGLEAPPAIRQKHKDPEGPDSAARNRGAEGGAIFRVYWHRLILDEAHSIKNSRTIASKAACHLTARCRWLLSGTPLQNAVDDLYSYFRFLRYAPYNDRSAFKRLIKGPIASNPSVGYKRLNAVLKGVMLRRTKASRIGGKPVVDLPACRHQLARQPFSREERALYDGIYQECSAEYRALKDSGAVKANYMNILLMLLRLRQAC</sequence>
<dbReference type="InterPro" id="IPR038718">
    <property type="entry name" value="SNF2-like_sf"/>
</dbReference>
<keyword evidence="1" id="KW-0547">Nucleotide-binding</keyword>
<feature type="non-terminal residue" evidence="6">
    <location>
        <position position="546"/>
    </location>
</feature>
<dbReference type="PANTHER" id="PTHR45626:SF16">
    <property type="entry name" value="ATP-DEPENDENT HELICASE ULS1"/>
    <property type="match status" value="1"/>
</dbReference>
<dbReference type="InterPro" id="IPR014001">
    <property type="entry name" value="Helicase_ATP-bd"/>
</dbReference>
<dbReference type="SMART" id="SM00487">
    <property type="entry name" value="DEXDc"/>
    <property type="match status" value="1"/>
</dbReference>
<protein>
    <submittedName>
        <fullName evidence="6">Helicase-like transcription factor</fullName>
    </submittedName>
</protein>
<feature type="compositionally biased region" description="Basic residues" evidence="4">
    <location>
        <begin position="1"/>
        <end position="13"/>
    </location>
</feature>
<feature type="compositionally biased region" description="Basic and acidic residues" evidence="4">
    <location>
        <begin position="14"/>
        <end position="24"/>
    </location>
</feature>
<feature type="domain" description="Helicase ATP-binding" evidence="5">
    <location>
        <begin position="287"/>
        <end position="436"/>
    </location>
</feature>
<dbReference type="PROSITE" id="PS51192">
    <property type="entry name" value="HELICASE_ATP_BIND_1"/>
    <property type="match status" value="1"/>
</dbReference>
<evidence type="ECO:0000256" key="3">
    <source>
        <dbReference type="ARBA" id="ARBA00022840"/>
    </source>
</evidence>
<evidence type="ECO:0000256" key="1">
    <source>
        <dbReference type="ARBA" id="ARBA00022741"/>
    </source>
</evidence>
<dbReference type="CDD" id="cd18008">
    <property type="entry name" value="DEXDc_SHPRH-like"/>
    <property type="match status" value="1"/>
</dbReference>
<dbReference type="InterPro" id="IPR050628">
    <property type="entry name" value="SNF2_RAD54_helicase_TF"/>
</dbReference>
<dbReference type="Gene3D" id="3.40.50.10810">
    <property type="entry name" value="Tandem AAA-ATPase domain"/>
    <property type="match status" value="2"/>
</dbReference>
<dbReference type="SUPFAM" id="SSF52540">
    <property type="entry name" value="P-loop containing nucleoside triphosphate hydrolases"/>
    <property type="match status" value="1"/>
</dbReference>
<feature type="region of interest" description="Disordered" evidence="4">
    <location>
        <begin position="1"/>
        <end position="109"/>
    </location>
</feature>
<dbReference type="GO" id="GO:0016787">
    <property type="term" value="F:hydrolase activity"/>
    <property type="evidence" value="ECO:0007669"/>
    <property type="project" value="UniProtKB-KW"/>
</dbReference>
<keyword evidence="6" id="KW-0347">Helicase</keyword>
<dbReference type="GO" id="GO:0006281">
    <property type="term" value="P:DNA repair"/>
    <property type="evidence" value="ECO:0007669"/>
    <property type="project" value="TreeGrafter"/>
</dbReference>
<feature type="compositionally biased region" description="Low complexity" evidence="4">
    <location>
        <begin position="185"/>
        <end position="196"/>
    </location>
</feature>
<evidence type="ECO:0000259" key="5">
    <source>
        <dbReference type="PROSITE" id="PS51192"/>
    </source>
</evidence>
<dbReference type="GO" id="GO:0008094">
    <property type="term" value="F:ATP-dependent activity, acting on DNA"/>
    <property type="evidence" value="ECO:0007669"/>
    <property type="project" value="TreeGrafter"/>
</dbReference>
<dbReference type="InterPro" id="IPR027417">
    <property type="entry name" value="P-loop_NTPase"/>
</dbReference>
<dbReference type="GO" id="GO:0005524">
    <property type="term" value="F:ATP binding"/>
    <property type="evidence" value="ECO:0007669"/>
    <property type="project" value="UniProtKB-KW"/>
</dbReference>
<dbReference type="EMBL" id="GBEZ01010666">
    <property type="protein sequence ID" value="JAC75039.1"/>
    <property type="molecule type" value="Transcribed_RNA"/>
</dbReference>
<evidence type="ECO:0000256" key="4">
    <source>
        <dbReference type="SAM" id="MobiDB-lite"/>
    </source>
</evidence>
<dbReference type="AlphaFoldDB" id="A0A061RW99"/>
<dbReference type="GO" id="GO:0005634">
    <property type="term" value="C:nucleus"/>
    <property type="evidence" value="ECO:0007669"/>
    <property type="project" value="TreeGrafter"/>
</dbReference>
<feature type="region of interest" description="Disordered" evidence="4">
    <location>
        <begin position="185"/>
        <end position="253"/>
    </location>
</feature>
<proteinExistence type="predicted"/>
<feature type="compositionally biased region" description="Gly residues" evidence="4">
    <location>
        <begin position="29"/>
        <end position="42"/>
    </location>
</feature>
<gene>
    <name evidence="6" type="ORF">TSPGSL018_24257</name>
</gene>
<keyword evidence="3" id="KW-0067">ATP-binding</keyword>
<dbReference type="GO" id="GO:0004386">
    <property type="term" value="F:helicase activity"/>
    <property type="evidence" value="ECO:0007669"/>
    <property type="project" value="UniProtKB-KW"/>
</dbReference>
<organism evidence="6">
    <name type="scientific">Tetraselmis sp. GSL018</name>
    <dbReference type="NCBI Taxonomy" id="582737"/>
    <lineage>
        <taxon>Eukaryota</taxon>
        <taxon>Viridiplantae</taxon>
        <taxon>Chlorophyta</taxon>
        <taxon>core chlorophytes</taxon>
        <taxon>Chlorodendrophyceae</taxon>
        <taxon>Chlorodendrales</taxon>
        <taxon>Chlorodendraceae</taxon>
        <taxon>Tetraselmis</taxon>
    </lineage>
</organism>
<dbReference type="Pfam" id="PF00176">
    <property type="entry name" value="SNF2-rel_dom"/>
    <property type="match status" value="1"/>
</dbReference>
<reference evidence="6" key="1">
    <citation type="submission" date="2014-05" db="EMBL/GenBank/DDBJ databases">
        <title>The transcriptome of the halophilic microalga Tetraselmis sp. GSL018 isolated from the Great Salt Lake, Utah.</title>
        <authorList>
            <person name="Jinkerson R.E."/>
            <person name="D'Adamo S."/>
            <person name="Posewitz M.C."/>
        </authorList>
    </citation>
    <scope>NUCLEOTIDE SEQUENCE</scope>
    <source>
        <strain evidence="6">GSL018</strain>
    </source>
</reference>
<name>A0A061RW99_9CHLO</name>
<keyword evidence="2" id="KW-0378">Hydrolase</keyword>